<dbReference type="Pfam" id="PF13715">
    <property type="entry name" value="CarbopepD_reg_2"/>
    <property type="match status" value="1"/>
</dbReference>
<dbReference type="InterPro" id="IPR008969">
    <property type="entry name" value="CarboxyPept-like_regulatory"/>
</dbReference>
<keyword evidence="1" id="KW-0732">Signal</keyword>
<keyword evidence="2" id="KW-0378">Hydrolase</keyword>
<dbReference type="Proteomes" id="UP000533900">
    <property type="component" value="Unassembled WGS sequence"/>
</dbReference>
<protein>
    <submittedName>
        <fullName evidence="2">Carboxypeptidase-like regulatory domain-containing protein</fullName>
    </submittedName>
</protein>
<sequence>MRFVLLTLFFSFFSISFASAQGNAHFVFKVFDAETKQAIPYATIRFEGRNTGLIANIDGDFKIPISYVENKDVILVSCIGYSTKRVALESLKRKGLNIIYLSPKIEDLGQVVIKGNIKKQRELSAKQIVKKAIKAIEINYPVDPFSYVAYYRDYQMVDQKYTNLNEGIIEVFDQGFQSHKIKDSLNTTALYKYGLNTQFSQDTLLSNSIYNQAKDIRDGTLGSTINNELTILNLHNPIRNYSFGSFSYVYTFKKNFVRNHNFFSEGTLFLDDEEFYKIRFSAKNVLTDYAYSAYGHLYISKEDFSIHNFDYELYSTSFEKSVFTVNVEYKKHENGKMYLNYISFNNNFYVSKKDVLRIESSKYNKNDNTFVVKFNRAIKLKAIEKRSNVKVYYRDRKLAINKIAMTNPKTIIVHLKEKAYDYLIQQRLDEESLFSIEVRNFEDASGSDLIEDVTIDGYQFRELFVQSVFPNKTVDGDLFFVNKVKSLQEATLNNLDVSDYWMNSPLKTTNN</sequence>
<evidence type="ECO:0000256" key="1">
    <source>
        <dbReference type="SAM" id="SignalP"/>
    </source>
</evidence>
<dbReference type="EMBL" id="JACLCP010000003">
    <property type="protein sequence ID" value="MBC2845629.1"/>
    <property type="molecule type" value="Genomic_DNA"/>
</dbReference>
<dbReference type="AlphaFoldDB" id="A0A842ITZ9"/>
<dbReference type="GO" id="GO:0004180">
    <property type="term" value="F:carboxypeptidase activity"/>
    <property type="evidence" value="ECO:0007669"/>
    <property type="project" value="UniProtKB-KW"/>
</dbReference>
<feature type="chain" id="PRO_5032334724" evidence="1">
    <location>
        <begin position="21"/>
        <end position="511"/>
    </location>
</feature>
<comment type="caution">
    <text evidence="2">The sequence shown here is derived from an EMBL/GenBank/DDBJ whole genome shotgun (WGS) entry which is preliminary data.</text>
</comment>
<feature type="signal peptide" evidence="1">
    <location>
        <begin position="1"/>
        <end position="20"/>
    </location>
</feature>
<dbReference type="SUPFAM" id="SSF49464">
    <property type="entry name" value="Carboxypeptidase regulatory domain-like"/>
    <property type="match status" value="1"/>
</dbReference>
<organism evidence="2 3">
    <name type="scientific">Winogradskyella flava</name>
    <dbReference type="NCBI Taxonomy" id="1884876"/>
    <lineage>
        <taxon>Bacteria</taxon>
        <taxon>Pseudomonadati</taxon>
        <taxon>Bacteroidota</taxon>
        <taxon>Flavobacteriia</taxon>
        <taxon>Flavobacteriales</taxon>
        <taxon>Flavobacteriaceae</taxon>
        <taxon>Winogradskyella</taxon>
    </lineage>
</organism>
<keyword evidence="2" id="KW-0121">Carboxypeptidase</keyword>
<reference evidence="2" key="1">
    <citation type="submission" date="2020-08" db="EMBL/GenBank/DDBJ databases">
        <title>Winogradskyella ouciana sp. nov., isolated from the hadal seawater of the Mariana Trench.</title>
        <authorList>
            <person name="He X."/>
        </authorList>
    </citation>
    <scope>NUCLEOTIDE SEQUENCE [LARGE SCALE GENOMIC DNA]</scope>
    <source>
        <strain evidence="2">KCTC 52348</strain>
    </source>
</reference>
<evidence type="ECO:0000313" key="3">
    <source>
        <dbReference type="Proteomes" id="UP000533900"/>
    </source>
</evidence>
<accession>A0A842ITZ9</accession>
<gene>
    <name evidence="2" type="ORF">H7F21_11045</name>
</gene>
<evidence type="ECO:0000313" key="2">
    <source>
        <dbReference type="EMBL" id="MBC2845629.1"/>
    </source>
</evidence>
<dbReference type="RefSeq" id="WP_185789348.1">
    <property type="nucleotide sequence ID" value="NZ_JACLCP010000003.1"/>
</dbReference>
<proteinExistence type="predicted"/>
<name>A0A842ITZ9_9FLAO</name>
<keyword evidence="3" id="KW-1185">Reference proteome</keyword>
<keyword evidence="2" id="KW-0645">Protease</keyword>